<protein>
    <submittedName>
        <fullName evidence="2">Uncharacterized protein</fullName>
    </submittedName>
</protein>
<feature type="compositionally biased region" description="Low complexity" evidence="1">
    <location>
        <begin position="17"/>
        <end position="26"/>
    </location>
</feature>
<evidence type="ECO:0000313" key="3">
    <source>
        <dbReference type="Proteomes" id="UP000271241"/>
    </source>
</evidence>
<reference evidence="3" key="1">
    <citation type="journal article" date="2018" name="Nat. Microbiol.">
        <title>Leveraging single-cell genomics to expand the fungal tree of life.</title>
        <authorList>
            <person name="Ahrendt S.R."/>
            <person name="Quandt C.A."/>
            <person name="Ciobanu D."/>
            <person name="Clum A."/>
            <person name="Salamov A."/>
            <person name="Andreopoulos B."/>
            <person name="Cheng J.F."/>
            <person name="Woyke T."/>
            <person name="Pelin A."/>
            <person name="Henrissat B."/>
            <person name="Reynolds N.K."/>
            <person name="Benny G.L."/>
            <person name="Smith M.E."/>
            <person name="James T.Y."/>
            <person name="Grigoriev I.V."/>
        </authorList>
    </citation>
    <scope>NUCLEOTIDE SEQUENCE [LARGE SCALE GENOMIC DNA]</scope>
    <source>
        <strain evidence="3">RSA 1356</strain>
    </source>
</reference>
<feature type="region of interest" description="Disordered" evidence="1">
    <location>
        <begin position="48"/>
        <end position="114"/>
    </location>
</feature>
<feature type="region of interest" description="Disordered" evidence="1">
    <location>
        <begin position="1"/>
        <end position="30"/>
    </location>
</feature>
<evidence type="ECO:0000256" key="1">
    <source>
        <dbReference type="SAM" id="MobiDB-lite"/>
    </source>
</evidence>
<proteinExistence type="predicted"/>
<dbReference type="AlphaFoldDB" id="A0A4V1IVT7"/>
<keyword evidence="3" id="KW-1185">Reference proteome</keyword>
<dbReference type="EMBL" id="KZ993222">
    <property type="protein sequence ID" value="RKP05199.1"/>
    <property type="molecule type" value="Genomic_DNA"/>
</dbReference>
<gene>
    <name evidence="2" type="ORF">THASP1DRAFT_32963</name>
</gene>
<organism evidence="2 3">
    <name type="scientific">Thamnocephalis sphaerospora</name>
    <dbReference type="NCBI Taxonomy" id="78915"/>
    <lineage>
        <taxon>Eukaryota</taxon>
        <taxon>Fungi</taxon>
        <taxon>Fungi incertae sedis</taxon>
        <taxon>Zoopagomycota</taxon>
        <taxon>Zoopagomycotina</taxon>
        <taxon>Zoopagomycetes</taxon>
        <taxon>Zoopagales</taxon>
        <taxon>Sigmoideomycetaceae</taxon>
        <taxon>Thamnocephalis</taxon>
    </lineage>
</organism>
<name>A0A4V1IVT7_9FUNG</name>
<accession>A0A4V1IVT7</accession>
<sequence length="417" mass="43821">MSQQHQTPLREPSARTSLSSSSLSSLGEDDWVELAAPPTITAPYALPYANYTSLGPGQSSNSVSAHSSSDEERQRQRSSATGRHSARGNSAQTIAQRRRHPARAGQPVRTGTVGGIPAPLSLSLQPPAPNFASHAATSVVAAALASAASSASNGGAPFAVTTSRAPSPSFVPTSAVLVIPSPLHSADSSDFEVLSSPELGPSRASALCHQADPIVMLETPVVTAVEIDPARTQSHHHGVASAQETHLVAPTPRRAAVDAVSRQTGDPAGPRVTRRQDSTVLRTKDCTQYLAGQRRLVATSSPPVTNSRAWLAGRVAVADDQHARTEVPPAHLPPGDYRVTALVVSERQHYSTSNSPVLSLGAVVYASIKILGGFSLRAAWDISGAVNVSVTMKIRSEHHQRMGRMLIVVHYQTAPKV</sequence>
<evidence type="ECO:0000313" key="2">
    <source>
        <dbReference type="EMBL" id="RKP05199.1"/>
    </source>
</evidence>
<dbReference type="Proteomes" id="UP000271241">
    <property type="component" value="Unassembled WGS sequence"/>
</dbReference>